<dbReference type="PANTHER" id="PTHR43464">
    <property type="entry name" value="METHYLTRANSFERASE"/>
    <property type="match status" value="1"/>
</dbReference>
<proteinExistence type="predicted"/>
<name>A0A5R9ECT8_9ACTN</name>
<evidence type="ECO:0000256" key="1">
    <source>
        <dbReference type="ARBA" id="ARBA00022603"/>
    </source>
</evidence>
<evidence type="ECO:0000313" key="6">
    <source>
        <dbReference type="EMBL" id="TLQ47798.1"/>
    </source>
</evidence>
<gene>
    <name evidence="6" type="ORF">FEF34_37105</name>
</gene>
<dbReference type="PANTHER" id="PTHR43464:SF19">
    <property type="entry name" value="UBIQUINONE BIOSYNTHESIS O-METHYLTRANSFERASE, MITOCHONDRIAL"/>
    <property type="match status" value="1"/>
</dbReference>
<dbReference type="Gene3D" id="3.40.50.150">
    <property type="entry name" value="Vaccinia Virus protein VP39"/>
    <property type="match status" value="1"/>
</dbReference>
<dbReference type="InterPro" id="IPR029063">
    <property type="entry name" value="SAM-dependent_MTases_sf"/>
</dbReference>
<dbReference type="AlphaFoldDB" id="A0A5R9ECT8"/>
<feature type="domain" description="Methyltransferase" evidence="5">
    <location>
        <begin position="125"/>
        <end position="219"/>
    </location>
</feature>
<feature type="compositionally biased region" description="Basic and acidic residues" evidence="4">
    <location>
        <begin position="22"/>
        <end position="38"/>
    </location>
</feature>
<dbReference type="SUPFAM" id="SSF53335">
    <property type="entry name" value="S-adenosyl-L-methionine-dependent methyltransferases"/>
    <property type="match status" value="1"/>
</dbReference>
<dbReference type="InterPro" id="IPR041698">
    <property type="entry name" value="Methyltransf_25"/>
</dbReference>
<feature type="compositionally biased region" description="Low complexity" evidence="4">
    <location>
        <begin position="39"/>
        <end position="48"/>
    </location>
</feature>
<dbReference type="EMBL" id="VAWE01000001">
    <property type="protein sequence ID" value="TLQ47798.1"/>
    <property type="molecule type" value="Genomic_DNA"/>
</dbReference>
<evidence type="ECO:0000256" key="3">
    <source>
        <dbReference type="ARBA" id="ARBA00022691"/>
    </source>
</evidence>
<sequence length="343" mass="37587">MLRTRAGNPHSSTLAPSSAAVADRHGVQRDGDVAEKPGGRSPSAAGARGARRTDGAACAPDTAESGMHSASNSRPDACAMSDADLDMAFDSDYEHFMRVAHDDAFNRNEAQLIAEVAELTPGMRVLDAPCGYGRISLELARRGLRVHGVDRRPPLVESALADADRAGLSVSAEVADLRSFRSAEGFDAAVMWFTSFGYGSDEDSRAMLRNLRGALRPGGRLVIDTFNPMYQYARAHAQSPQFIVWPRVGSDLMLDRFTIEHDAERVLAQRTVVRDGEVRDFSWSLRILVPGEYRQWLADAGFVDVDFRGEQGGSFDWTKRRMIVIARTPETDERATPTLCGLR</sequence>
<evidence type="ECO:0000313" key="7">
    <source>
        <dbReference type="Proteomes" id="UP000305921"/>
    </source>
</evidence>
<evidence type="ECO:0000259" key="5">
    <source>
        <dbReference type="Pfam" id="PF13649"/>
    </source>
</evidence>
<keyword evidence="7" id="KW-1185">Reference proteome</keyword>
<dbReference type="Gene3D" id="2.20.25.110">
    <property type="entry name" value="S-adenosyl-L-methionine-dependent methyltransferases"/>
    <property type="match status" value="1"/>
</dbReference>
<evidence type="ECO:0000256" key="4">
    <source>
        <dbReference type="SAM" id="MobiDB-lite"/>
    </source>
</evidence>
<dbReference type="CDD" id="cd02440">
    <property type="entry name" value="AdoMet_MTases"/>
    <property type="match status" value="1"/>
</dbReference>
<dbReference type="Proteomes" id="UP000305921">
    <property type="component" value="Unassembled WGS sequence"/>
</dbReference>
<dbReference type="GO" id="GO:0008168">
    <property type="term" value="F:methyltransferase activity"/>
    <property type="evidence" value="ECO:0007669"/>
    <property type="project" value="UniProtKB-KW"/>
</dbReference>
<evidence type="ECO:0000256" key="2">
    <source>
        <dbReference type="ARBA" id="ARBA00022679"/>
    </source>
</evidence>
<dbReference type="GO" id="GO:0032259">
    <property type="term" value="P:methylation"/>
    <property type="evidence" value="ECO:0007669"/>
    <property type="project" value="UniProtKB-KW"/>
</dbReference>
<accession>A0A5R9ECT8</accession>
<dbReference type="OrthoDB" id="279734at2"/>
<dbReference type="Pfam" id="PF13649">
    <property type="entry name" value="Methyltransf_25"/>
    <property type="match status" value="1"/>
</dbReference>
<protein>
    <submittedName>
        <fullName evidence="6">Class I SAM-dependent methyltransferase</fullName>
    </submittedName>
</protein>
<keyword evidence="1 6" id="KW-0489">Methyltransferase</keyword>
<feature type="region of interest" description="Disordered" evidence="4">
    <location>
        <begin position="1"/>
        <end position="75"/>
    </location>
</feature>
<keyword evidence="2 6" id="KW-0808">Transferase</keyword>
<comment type="caution">
    <text evidence="6">The sequence shown here is derived from an EMBL/GenBank/DDBJ whole genome shotgun (WGS) entry which is preliminary data.</text>
</comment>
<reference evidence="6 7" key="1">
    <citation type="submission" date="2019-05" db="EMBL/GenBank/DDBJ databases">
        <title>Streptomyces marianii sp. nov., a novel marine actinomycete from southern coast of India.</title>
        <authorList>
            <person name="Iniyan A.M."/>
            <person name="Wink J."/>
            <person name="Ramprasad E."/>
            <person name="Ramana C.V."/>
            <person name="Bunk B."/>
            <person name="Sproer C."/>
            <person name="Joseph F.-J.R.S."/>
            <person name="Vincent S.G.P."/>
        </authorList>
    </citation>
    <scope>NUCLEOTIDE SEQUENCE [LARGE SCALE GENOMIC DNA]</scope>
    <source>
        <strain evidence="6 7">ICN19</strain>
    </source>
</reference>
<organism evidence="6 7">
    <name type="scientific">Streptomyces marianii</name>
    <dbReference type="NCBI Taxonomy" id="1817406"/>
    <lineage>
        <taxon>Bacteria</taxon>
        <taxon>Bacillati</taxon>
        <taxon>Actinomycetota</taxon>
        <taxon>Actinomycetes</taxon>
        <taxon>Kitasatosporales</taxon>
        <taxon>Streptomycetaceae</taxon>
        <taxon>Streptomyces</taxon>
    </lineage>
</organism>
<keyword evidence="3" id="KW-0949">S-adenosyl-L-methionine</keyword>